<accession>A0ABX7QG18</accession>
<protein>
    <submittedName>
        <fullName evidence="1">Uncharacterized protein</fullName>
    </submittedName>
</protein>
<sequence length="691" mass="80252">MQKYLGILSSDSLNKDGTVITFEALESGIAESALKGMPSLVDHDFHRPLGWIFPFGILIEPKISKTVGSFNICESSEDTALIHPKIQNYWQYVNYSSCKDHIDEFKMLLGENFSAEGQFIHKGAVSYSLQGITSKIFPKLFSNTDKSGLVYLDELLADFEYAGMGIFKSRSGDFCLFCHQFFSRNLSLLNNFNTYFIDEFMRLHSNKEIKLRIAIDPDLIGLSKSLSGFLEHDWWWGPKFNDDISSLPNEVTRYQSSEEQKLYNCILGTEFWWKTDDGEKTLEIEEIRERPSYGLGKDVYGCRYIHSIYDNEKKEFNHFDGAVRVYSEDQILDRWEININKAGKNTDYTKLFRIDGKLELSDWKKLCILYYKGNPLLFEYFGAKEEYDNLQNPAESLDGTAKYLPGRIEVQDGIRLFASYHHKEHEYGTFERKIIHPDRITSKNGDSVNVLEYDIIEIEKCLKRKGGKIDYPDDTSFIKPFDFYTNYPIIVHGSENTPILVQDTLEAFKSIFKIQNKSMNKTIAFSIGWEMQDFEMRLSVFGKSSEIANWLESFDAIPADYENFRTWLAGQRKWIYSNYKYQEKDYSHLLKDDGIFYINRKIIDHEMISFPDENDQNLFEISTSADQNLQKFIEDGSVLPSYAGIIKKASCSRTGLNYLTSSTSKYLDDDVKMNIEKIELATFFWTDQQNF</sequence>
<organism evidence="1 2">
    <name type="scientific">Flavobacterium endoglycinae</name>
    <dbReference type="NCBI Taxonomy" id="2816357"/>
    <lineage>
        <taxon>Bacteria</taxon>
        <taxon>Pseudomonadati</taxon>
        <taxon>Bacteroidota</taxon>
        <taxon>Flavobacteriia</taxon>
        <taxon>Flavobacteriales</taxon>
        <taxon>Flavobacteriaceae</taxon>
        <taxon>Flavobacterium</taxon>
    </lineage>
</organism>
<dbReference type="EMBL" id="CP071448">
    <property type="protein sequence ID" value="QSW89579.1"/>
    <property type="molecule type" value="Genomic_DNA"/>
</dbReference>
<dbReference type="RefSeq" id="WP_207296766.1">
    <property type="nucleotide sequence ID" value="NZ_CP071448.1"/>
</dbReference>
<keyword evidence="2" id="KW-1185">Reference proteome</keyword>
<reference evidence="1 2" key="1">
    <citation type="submission" date="2021-03" db="EMBL/GenBank/DDBJ databases">
        <title>Flavobacterium kribbensis sp. nov, an endophytic bacteria, isolated from soybean.</title>
        <authorList>
            <person name="Lee J."/>
            <person name="Seo J."/>
        </authorList>
    </citation>
    <scope>NUCLEOTIDE SEQUENCE [LARGE SCALE GENOMIC DNA]</scope>
    <source>
        <strain evidence="1 2">BB8</strain>
    </source>
</reference>
<name>A0ABX7QG18_9FLAO</name>
<proteinExistence type="predicted"/>
<evidence type="ECO:0000313" key="1">
    <source>
        <dbReference type="EMBL" id="QSW89579.1"/>
    </source>
</evidence>
<dbReference type="Proteomes" id="UP000663440">
    <property type="component" value="Chromosome"/>
</dbReference>
<evidence type="ECO:0000313" key="2">
    <source>
        <dbReference type="Proteomes" id="UP000663440"/>
    </source>
</evidence>
<gene>
    <name evidence="1" type="ORF">J0383_01885</name>
</gene>